<dbReference type="Gene3D" id="1.10.3520.10">
    <property type="entry name" value="Glycolipid transfer protein"/>
    <property type="match status" value="1"/>
</dbReference>
<dbReference type="SUPFAM" id="SSF110004">
    <property type="entry name" value="Glycolipid transfer protein, GLTP"/>
    <property type="match status" value="1"/>
</dbReference>
<evidence type="ECO:0000313" key="3">
    <source>
        <dbReference type="EMBL" id="CAK0783151.1"/>
    </source>
</evidence>
<proteinExistence type="predicted"/>
<gene>
    <name evidence="3" type="ORF">CVIRNUC_006348</name>
</gene>
<feature type="domain" description="Glycolipid transfer protein" evidence="2">
    <location>
        <begin position="22"/>
        <end position="163"/>
    </location>
</feature>
<dbReference type="Proteomes" id="UP001314263">
    <property type="component" value="Unassembled WGS sequence"/>
</dbReference>
<name>A0AAV1I714_9CHLO</name>
<evidence type="ECO:0000313" key="4">
    <source>
        <dbReference type="Proteomes" id="UP001314263"/>
    </source>
</evidence>
<dbReference type="GO" id="GO:0016020">
    <property type="term" value="C:membrane"/>
    <property type="evidence" value="ECO:0007669"/>
    <property type="project" value="TreeGrafter"/>
</dbReference>
<dbReference type="EMBL" id="CAUYUE010000008">
    <property type="protein sequence ID" value="CAK0783151.1"/>
    <property type="molecule type" value="Genomic_DNA"/>
</dbReference>
<keyword evidence="1" id="KW-0813">Transport</keyword>
<evidence type="ECO:0000256" key="1">
    <source>
        <dbReference type="ARBA" id="ARBA00022448"/>
    </source>
</evidence>
<dbReference type="InterPro" id="IPR036497">
    <property type="entry name" value="GLTP_sf"/>
</dbReference>
<evidence type="ECO:0000259" key="2">
    <source>
        <dbReference type="Pfam" id="PF08718"/>
    </source>
</evidence>
<reference evidence="3 4" key="1">
    <citation type="submission" date="2023-10" db="EMBL/GenBank/DDBJ databases">
        <authorList>
            <person name="Maclean D."/>
            <person name="Macfadyen A."/>
        </authorList>
    </citation>
    <scope>NUCLEOTIDE SEQUENCE [LARGE SCALE GENOMIC DNA]</scope>
</reference>
<dbReference type="AlphaFoldDB" id="A0AAV1I714"/>
<dbReference type="GO" id="GO:1902388">
    <property type="term" value="F:ceramide 1-phosphate transfer activity"/>
    <property type="evidence" value="ECO:0007669"/>
    <property type="project" value="TreeGrafter"/>
</dbReference>
<dbReference type="PANTHER" id="PTHR10219">
    <property type="entry name" value="GLYCOLIPID TRANSFER PROTEIN-RELATED"/>
    <property type="match status" value="1"/>
</dbReference>
<sequence>MSQLLVQLAEAARASYPGEQDVLTAQYLETCRGLLPIVDKFGTGFTLIRSDIGGNVDRLAAAYGKDNAKFRDIFAIVLEEVQRGEQEGKHSETNALLWLKRASDFIVALLHRLHDDSQVSLSTAASDAYYTTLYNHHTWYTSAAFVVVLKLVPSRDTFFQAIGTPGQQMQQDLHTLLEAYEPLLARIQKFLTDHDLDFSINV</sequence>
<dbReference type="PANTHER" id="PTHR10219:SF25">
    <property type="entry name" value="PLECKSTRIN HOMOLOGY DOMAIN-CONTAINING FAMILY A MEMBER 8"/>
    <property type="match status" value="1"/>
</dbReference>
<keyword evidence="4" id="KW-1185">Reference proteome</keyword>
<protein>
    <recommendedName>
        <fullName evidence="2">Glycolipid transfer protein domain-containing protein</fullName>
    </recommendedName>
</protein>
<organism evidence="3 4">
    <name type="scientific">Coccomyxa viridis</name>
    <dbReference type="NCBI Taxonomy" id="1274662"/>
    <lineage>
        <taxon>Eukaryota</taxon>
        <taxon>Viridiplantae</taxon>
        <taxon>Chlorophyta</taxon>
        <taxon>core chlorophytes</taxon>
        <taxon>Trebouxiophyceae</taxon>
        <taxon>Trebouxiophyceae incertae sedis</taxon>
        <taxon>Coccomyxaceae</taxon>
        <taxon>Coccomyxa</taxon>
    </lineage>
</organism>
<dbReference type="GO" id="GO:1902387">
    <property type="term" value="F:ceramide 1-phosphate binding"/>
    <property type="evidence" value="ECO:0007669"/>
    <property type="project" value="TreeGrafter"/>
</dbReference>
<comment type="caution">
    <text evidence="3">The sequence shown here is derived from an EMBL/GenBank/DDBJ whole genome shotgun (WGS) entry which is preliminary data.</text>
</comment>
<dbReference type="GO" id="GO:0005829">
    <property type="term" value="C:cytosol"/>
    <property type="evidence" value="ECO:0007669"/>
    <property type="project" value="TreeGrafter"/>
</dbReference>
<accession>A0AAV1I714</accession>
<dbReference type="InterPro" id="IPR014830">
    <property type="entry name" value="Glycolipid_transfer_prot_dom"/>
</dbReference>
<dbReference type="Pfam" id="PF08718">
    <property type="entry name" value="GLTP"/>
    <property type="match status" value="1"/>
</dbReference>